<feature type="transmembrane region" description="Helical" evidence="21">
    <location>
        <begin position="201"/>
        <end position="221"/>
    </location>
</feature>
<dbReference type="EMBL" id="JARBDR010000214">
    <property type="protein sequence ID" value="KAJ8319167.1"/>
    <property type="molecule type" value="Genomic_DNA"/>
</dbReference>
<dbReference type="SUPFAM" id="SSF141072">
    <property type="entry name" value="CalX-like"/>
    <property type="match status" value="2"/>
</dbReference>
<feature type="transmembrane region" description="Helical" evidence="21">
    <location>
        <begin position="135"/>
        <end position="160"/>
    </location>
</feature>
<evidence type="ECO:0000256" key="19">
    <source>
        <dbReference type="ARBA" id="ARBA00033667"/>
    </source>
</evidence>
<feature type="transmembrane region" description="Helical" evidence="21">
    <location>
        <begin position="662"/>
        <end position="681"/>
    </location>
</feature>
<evidence type="ECO:0000256" key="16">
    <source>
        <dbReference type="ARBA" id="ARBA00023136"/>
    </source>
</evidence>
<dbReference type="Pfam" id="PF01699">
    <property type="entry name" value="Na_Ca_ex"/>
    <property type="match status" value="2"/>
</dbReference>
<keyword evidence="12" id="KW-0112">Calmodulin-binding</keyword>
<comment type="subcellular location">
    <subcellularLocation>
        <location evidence="1">Cell membrane</location>
        <topology evidence="1">Multi-pass membrane protein</topology>
    </subcellularLocation>
</comment>
<evidence type="ECO:0000313" key="24">
    <source>
        <dbReference type="Proteomes" id="UP001217089"/>
    </source>
</evidence>
<keyword evidence="15" id="KW-0406">Ion transport</keyword>
<feature type="domain" description="Calx-beta" evidence="22">
    <location>
        <begin position="466"/>
        <end position="565"/>
    </location>
</feature>
<keyword evidence="17" id="KW-0325">Glycoprotein</keyword>
<evidence type="ECO:0000313" key="23">
    <source>
        <dbReference type="EMBL" id="KAJ8319167.1"/>
    </source>
</evidence>
<keyword evidence="4" id="KW-0050">Antiport</keyword>
<proteinExistence type="inferred from homology"/>
<name>A0ABQ9FT60_TEGGR</name>
<evidence type="ECO:0000256" key="13">
    <source>
        <dbReference type="ARBA" id="ARBA00022989"/>
    </source>
</evidence>
<evidence type="ECO:0000256" key="3">
    <source>
        <dbReference type="ARBA" id="ARBA00022448"/>
    </source>
</evidence>
<evidence type="ECO:0000256" key="8">
    <source>
        <dbReference type="ARBA" id="ARBA00022723"/>
    </source>
</evidence>
<evidence type="ECO:0000256" key="6">
    <source>
        <dbReference type="ARBA" id="ARBA00022568"/>
    </source>
</evidence>
<evidence type="ECO:0000256" key="4">
    <source>
        <dbReference type="ARBA" id="ARBA00022449"/>
    </source>
</evidence>
<evidence type="ECO:0000259" key="22">
    <source>
        <dbReference type="SMART" id="SM00237"/>
    </source>
</evidence>
<evidence type="ECO:0000256" key="14">
    <source>
        <dbReference type="ARBA" id="ARBA00023053"/>
    </source>
</evidence>
<feature type="transmembrane region" description="Helical" evidence="21">
    <location>
        <begin position="102"/>
        <end position="123"/>
    </location>
</feature>
<protein>
    <recommendedName>
        <fullName evidence="22">Calx-beta domain-containing protein</fullName>
    </recommendedName>
</protein>
<dbReference type="PANTHER" id="PTHR11878">
    <property type="entry name" value="SODIUM/CALCIUM EXCHANGER"/>
    <property type="match status" value="1"/>
</dbReference>
<dbReference type="InterPro" id="IPR051171">
    <property type="entry name" value="CaCA"/>
</dbReference>
<evidence type="ECO:0000256" key="5">
    <source>
        <dbReference type="ARBA" id="ARBA00022475"/>
    </source>
</evidence>
<dbReference type="PRINTS" id="PR01259">
    <property type="entry name" value="NACAEXCHNGR"/>
</dbReference>
<feature type="transmembrane region" description="Helical" evidence="21">
    <location>
        <begin position="714"/>
        <end position="733"/>
    </location>
</feature>
<evidence type="ECO:0000256" key="9">
    <source>
        <dbReference type="ARBA" id="ARBA00022729"/>
    </source>
</evidence>
<feature type="domain" description="Calx-beta" evidence="22">
    <location>
        <begin position="346"/>
        <end position="450"/>
    </location>
</feature>
<organism evidence="23 24">
    <name type="scientific">Tegillarca granosa</name>
    <name type="common">Malaysian cockle</name>
    <name type="synonym">Anadara granosa</name>
    <dbReference type="NCBI Taxonomy" id="220873"/>
    <lineage>
        <taxon>Eukaryota</taxon>
        <taxon>Metazoa</taxon>
        <taxon>Spiralia</taxon>
        <taxon>Lophotrochozoa</taxon>
        <taxon>Mollusca</taxon>
        <taxon>Bivalvia</taxon>
        <taxon>Autobranchia</taxon>
        <taxon>Pteriomorphia</taxon>
        <taxon>Arcoida</taxon>
        <taxon>Arcoidea</taxon>
        <taxon>Arcidae</taxon>
        <taxon>Tegillarca</taxon>
    </lineage>
</organism>
<evidence type="ECO:0000256" key="12">
    <source>
        <dbReference type="ARBA" id="ARBA00022860"/>
    </source>
</evidence>
<evidence type="ECO:0000256" key="20">
    <source>
        <dbReference type="SAM" id="MobiDB-lite"/>
    </source>
</evidence>
<evidence type="ECO:0000256" key="15">
    <source>
        <dbReference type="ARBA" id="ARBA00023065"/>
    </source>
</evidence>
<keyword evidence="14" id="KW-0915">Sodium</keyword>
<evidence type="ECO:0000256" key="1">
    <source>
        <dbReference type="ARBA" id="ARBA00004651"/>
    </source>
</evidence>
<evidence type="ECO:0000256" key="11">
    <source>
        <dbReference type="ARBA" id="ARBA00022837"/>
    </source>
</evidence>
<feature type="transmembrane region" description="Helical" evidence="21">
    <location>
        <begin position="611"/>
        <end position="630"/>
    </location>
</feature>
<evidence type="ECO:0000256" key="10">
    <source>
        <dbReference type="ARBA" id="ARBA00022737"/>
    </source>
</evidence>
<dbReference type="InterPro" id="IPR044880">
    <property type="entry name" value="NCX_ion-bd_dom_sf"/>
</dbReference>
<comment type="catalytic activity">
    <reaction evidence="19">
        <text>Ca(2+)(in) + 3 Na(+)(out) = Ca(2+)(out) + 3 Na(+)(in)</text>
        <dbReference type="Rhea" id="RHEA:69955"/>
        <dbReference type="ChEBI" id="CHEBI:29101"/>
        <dbReference type="ChEBI" id="CHEBI:29108"/>
    </reaction>
</comment>
<keyword evidence="18" id="KW-0739">Sodium transport</keyword>
<dbReference type="InterPro" id="IPR003644">
    <property type="entry name" value="Calx_beta"/>
</dbReference>
<dbReference type="PANTHER" id="PTHR11878:SF76">
    <property type="entry name" value="CALX-BETA DOMAIN-CONTAINING PROTEIN"/>
    <property type="match status" value="1"/>
</dbReference>
<dbReference type="InterPro" id="IPR004837">
    <property type="entry name" value="NaCa_Exmemb"/>
</dbReference>
<keyword evidence="10" id="KW-0677">Repeat</keyword>
<keyword evidence="16 21" id="KW-0472">Membrane</keyword>
<keyword evidence="3" id="KW-0813">Transport</keyword>
<keyword evidence="11" id="KW-0106">Calcium</keyword>
<dbReference type="SMART" id="SM00237">
    <property type="entry name" value="Calx_beta"/>
    <property type="match status" value="2"/>
</dbReference>
<keyword evidence="5" id="KW-1003">Cell membrane</keyword>
<comment type="similarity">
    <text evidence="2">Belongs to the Ca(2+):cation antiporter (CaCA) (TC 2.A.19) family. SLC8 subfamily.</text>
</comment>
<evidence type="ECO:0000256" key="18">
    <source>
        <dbReference type="ARBA" id="ARBA00023201"/>
    </source>
</evidence>
<feature type="region of interest" description="Disordered" evidence="20">
    <location>
        <begin position="245"/>
        <end position="266"/>
    </location>
</feature>
<keyword evidence="7 21" id="KW-0812">Transmembrane</keyword>
<reference evidence="23 24" key="1">
    <citation type="submission" date="2022-12" db="EMBL/GenBank/DDBJ databases">
        <title>Chromosome-level genome of Tegillarca granosa.</title>
        <authorList>
            <person name="Kim J."/>
        </authorList>
    </citation>
    <scope>NUCLEOTIDE SEQUENCE [LARGE SCALE GENOMIC DNA]</scope>
    <source>
        <strain evidence="23">Teg-2019</strain>
        <tissue evidence="23">Adductor muscle</tissue>
    </source>
</reference>
<evidence type="ECO:0000256" key="17">
    <source>
        <dbReference type="ARBA" id="ARBA00023180"/>
    </source>
</evidence>
<feature type="transmembrane region" description="Helical" evidence="21">
    <location>
        <begin position="172"/>
        <end position="195"/>
    </location>
</feature>
<dbReference type="InterPro" id="IPR038081">
    <property type="entry name" value="CalX-like_sf"/>
</dbReference>
<keyword evidence="9" id="KW-0732">Signal</keyword>
<evidence type="ECO:0000256" key="7">
    <source>
        <dbReference type="ARBA" id="ARBA00022692"/>
    </source>
</evidence>
<sequence length="739" mass="81707">MTSNTTTMDPSDMMPYIDLNNYTCSDKGLILPIISEYTWPVGGRIFAYFIGMLWFFLGVSIIADVFMCAIERITSKTTKVRISDATQPDGFRSIEVKVWNSTVANLSLLALGTSAPEILLSVIELFKNKLRAGDLGPGTIVGSAAFNLLFITAICIVSIPDGEVRRVERMKVFAVTGFSCVFAYIWLTLVLLVITPNRVDIWEAVLTLLFFPLLIFVAYMADRDCCMKKVELDADGMVGISLDQSKQSDEENASLDHHHERPGSTRGKANIMKLCKELGHESVDDGVPPEEAAKIAANKIAEQEPHSRGWYRINATRVITGGKKLIPRVLTTFQDIYEGVQLPEEERGQPSKTDHALGGHLAVVEFTAAAVSCLESDKKVRLGIRRWGKLENPLTVRVETINGTALAHEDYIPFNQDVKFAANEQLAQIFIEIVDDFEWEPDEFFFVKIVKPHEDEDVTLGDVSICQVTIINDDEPGKLEFAKPSIIAKESNRKVRVPVNRVNGADGHVSVKWVTKNITAIDGKDYKGGEGVLVFDNGEINRTIDIPLFDSNKPERDESFQIELEFNGIVSRIYNLTIANLDYLSLEESSWVQQFSAAMNVNGGDLETATFLDYILHFATFFWKILFALVPPAKYWGGWPAFFISLIMIGIMTALIGDLASIFGCLVGLQDAITAITFVALGTSMPDTFASKQAAVGEKTADSSVGNVNGSNSVNVFLGLGLPWCIASIYWAVKNIVKK</sequence>
<dbReference type="Pfam" id="PF16494">
    <property type="entry name" value="Na_Ca_ex_C"/>
    <property type="match status" value="1"/>
</dbReference>
<evidence type="ECO:0000256" key="21">
    <source>
        <dbReference type="SAM" id="Phobius"/>
    </source>
</evidence>
<dbReference type="Pfam" id="PF03160">
    <property type="entry name" value="Calx-beta"/>
    <property type="match status" value="1"/>
</dbReference>
<gene>
    <name evidence="23" type="ORF">KUTeg_004258</name>
</gene>
<dbReference type="Gene3D" id="2.60.40.2030">
    <property type="match status" value="2"/>
</dbReference>
<keyword evidence="8" id="KW-0479">Metal-binding</keyword>
<keyword evidence="6" id="KW-0109">Calcium transport</keyword>
<dbReference type="InterPro" id="IPR032452">
    <property type="entry name" value="Na_Ca_Ex_C-exten"/>
</dbReference>
<keyword evidence="24" id="KW-1185">Reference proteome</keyword>
<comment type="caution">
    <text evidence="23">The sequence shown here is derived from an EMBL/GenBank/DDBJ whole genome shotgun (WGS) entry which is preliminary data.</text>
</comment>
<dbReference type="InterPro" id="IPR004836">
    <property type="entry name" value="Na_Ca_Ex"/>
</dbReference>
<feature type="transmembrane region" description="Helical" evidence="21">
    <location>
        <begin position="45"/>
        <end position="70"/>
    </location>
</feature>
<accession>A0ABQ9FT60</accession>
<feature type="transmembrane region" description="Helical" evidence="21">
    <location>
        <begin position="636"/>
        <end position="655"/>
    </location>
</feature>
<dbReference type="Gene3D" id="1.20.1420.30">
    <property type="entry name" value="NCX, central ion-binding region"/>
    <property type="match status" value="2"/>
</dbReference>
<keyword evidence="13 21" id="KW-1133">Transmembrane helix</keyword>
<dbReference type="Proteomes" id="UP001217089">
    <property type="component" value="Unassembled WGS sequence"/>
</dbReference>
<evidence type="ECO:0000256" key="2">
    <source>
        <dbReference type="ARBA" id="ARBA00007489"/>
    </source>
</evidence>
<feature type="compositionally biased region" description="Basic and acidic residues" evidence="20">
    <location>
        <begin position="246"/>
        <end position="263"/>
    </location>
</feature>